<proteinExistence type="predicted"/>
<feature type="compositionally biased region" description="Polar residues" evidence="1">
    <location>
        <begin position="86"/>
        <end position="98"/>
    </location>
</feature>
<evidence type="ECO:0000256" key="1">
    <source>
        <dbReference type="SAM" id="MobiDB-lite"/>
    </source>
</evidence>
<evidence type="ECO:0000313" key="3">
    <source>
        <dbReference type="WBParaSite" id="maker-uti_cns_0046137-snap-gene-0.6-mRNA-1"/>
    </source>
</evidence>
<sequence>MDTGYRIVGNVDYSVYITDKKFVNKFLYTPKNSKLPELDCKTISKVLDNGPWSSSEANSKSEPLPAAMPSEKKAKSTLPAIPSVDLSESQPGSGQNPKEWQPLVDGQEVDRLRDAARLVRQPLDKTTVDGGLLSEDDNGPSMPTVNDVQIQTEVPSAGVASLGPETNILVSNLSPIPRNDEKGVMHCLDAFNIRFDELSLCQSAEAQNSSQALTHELSSENVTDGDQSVPPTVPGKQLEMQDVEENGDQQTPSAEAPVPPAAPGNGKQPSLVAADLHDATFECLETAVGEIRRLGKEVFRESEGNYPYLHRVIVLLLLCDQLPSLKRWLPNRLVQFCDSEKQRCEYEPGSLTDSEPVHFCFLPRHTKIVGKLWALLKGNKTTSFSAVTDAIKSCLSSSSKSSDPAFQSVEAATRHKKKLLYRLGPKGLKELRTAYDHCCPGPAGPENDDSFAAQCP</sequence>
<organism evidence="2 3">
    <name type="scientific">Macrostomum lignano</name>
    <dbReference type="NCBI Taxonomy" id="282301"/>
    <lineage>
        <taxon>Eukaryota</taxon>
        <taxon>Metazoa</taxon>
        <taxon>Spiralia</taxon>
        <taxon>Lophotrochozoa</taxon>
        <taxon>Platyhelminthes</taxon>
        <taxon>Rhabditophora</taxon>
        <taxon>Macrostomorpha</taxon>
        <taxon>Macrostomida</taxon>
        <taxon>Macrostomidae</taxon>
        <taxon>Macrostomum</taxon>
    </lineage>
</organism>
<reference evidence="3" key="1">
    <citation type="submission" date="2016-11" db="UniProtKB">
        <authorList>
            <consortium name="WormBaseParasite"/>
        </authorList>
    </citation>
    <scope>IDENTIFICATION</scope>
</reference>
<dbReference type="AlphaFoldDB" id="A0A1I8J7K9"/>
<feature type="compositionally biased region" description="Polar residues" evidence="1">
    <location>
        <begin position="51"/>
        <end position="61"/>
    </location>
</feature>
<dbReference type="WBParaSite" id="maker-uti_cns_0046137-snap-gene-0.6-mRNA-1">
    <property type="protein sequence ID" value="maker-uti_cns_0046137-snap-gene-0.6-mRNA-1"/>
    <property type="gene ID" value="maker-uti_cns_0046137-snap-gene-0.6"/>
</dbReference>
<dbReference type="Proteomes" id="UP000095280">
    <property type="component" value="Unplaced"/>
</dbReference>
<keyword evidence="2" id="KW-1185">Reference proteome</keyword>
<feature type="compositionally biased region" description="Polar residues" evidence="1">
    <location>
        <begin position="219"/>
        <end position="230"/>
    </location>
</feature>
<feature type="region of interest" description="Disordered" evidence="1">
    <location>
        <begin position="49"/>
        <end position="105"/>
    </location>
</feature>
<evidence type="ECO:0000313" key="2">
    <source>
        <dbReference type="Proteomes" id="UP000095280"/>
    </source>
</evidence>
<protein>
    <submittedName>
        <fullName evidence="3">THAP-type domain-containing protein</fullName>
    </submittedName>
</protein>
<name>A0A1I8J7K9_9PLAT</name>
<feature type="region of interest" description="Disordered" evidence="1">
    <location>
        <begin position="211"/>
        <end position="270"/>
    </location>
</feature>
<accession>A0A1I8J7K9</accession>